<protein>
    <submittedName>
        <fullName evidence="1">Uncharacterized protein</fullName>
    </submittedName>
</protein>
<keyword evidence="2" id="KW-1185">Reference proteome</keyword>
<proteinExistence type="predicted"/>
<reference evidence="1 2" key="1">
    <citation type="journal article" date="2021" name="bioRxiv">
        <title>Chromosome-scale and haplotype-resolved genome assembly of a tetraploid potato cultivar.</title>
        <authorList>
            <person name="Sun H."/>
            <person name="Jiao W.-B."/>
            <person name="Krause K."/>
            <person name="Campoy J.A."/>
            <person name="Goel M."/>
            <person name="Folz-Donahue K."/>
            <person name="Kukat C."/>
            <person name="Huettel B."/>
            <person name="Schneeberger K."/>
        </authorList>
    </citation>
    <scope>NUCLEOTIDE SEQUENCE [LARGE SCALE GENOMIC DNA]</scope>
    <source>
        <strain evidence="1">SolTubOtavaFocal</strain>
        <tissue evidence="1">Leaves</tissue>
    </source>
</reference>
<dbReference type="EMBL" id="JAIVGD010000011">
    <property type="protein sequence ID" value="KAH0769480.1"/>
    <property type="molecule type" value="Genomic_DNA"/>
</dbReference>
<accession>A0ABQ7VLS5</accession>
<gene>
    <name evidence="1" type="ORF">KY290_013461</name>
</gene>
<sequence length="92" mass="10761">MESKWLSSFTHKFQRHSHDWILAVNKLDKEHIVMFSILLDVSDHYLLIVKPILPIGGSLMSFWNKILMQKLVNRCDGSNPRTPEDYASTLYN</sequence>
<organism evidence="1 2">
    <name type="scientific">Solanum tuberosum</name>
    <name type="common">Potato</name>
    <dbReference type="NCBI Taxonomy" id="4113"/>
    <lineage>
        <taxon>Eukaryota</taxon>
        <taxon>Viridiplantae</taxon>
        <taxon>Streptophyta</taxon>
        <taxon>Embryophyta</taxon>
        <taxon>Tracheophyta</taxon>
        <taxon>Spermatophyta</taxon>
        <taxon>Magnoliopsida</taxon>
        <taxon>eudicotyledons</taxon>
        <taxon>Gunneridae</taxon>
        <taxon>Pentapetalae</taxon>
        <taxon>asterids</taxon>
        <taxon>lamiids</taxon>
        <taxon>Solanales</taxon>
        <taxon>Solanaceae</taxon>
        <taxon>Solanoideae</taxon>
        <taxon>Solaneae</taxon>
        <taxon>Solanum</taxon>
    </lineage>
</organism>
<evidence type="ECO:0000313" key="1">
    <source>
        <dbReference type="EMBL" id="KAH0769480.1"/>
    </source>
</evidence>
<dbReference type="Proteomes" id="UP000826656">
    <property type="component" value="Unassembled WGS sequence"/>
</dbReference>
<evidence type="ECO:0000313" key="2">
    <source>
        <dbReference type="Proteomes" id="UP000826656"/>
    </source>
</evidence>
<name>A0ABQ7VLS5_SOLTU</name>
<comment type="caution">
    <text evidence="1">The sequence shown here is derived from an EMBL/GenBank/DDBJ whole genome shotgun (WGS) entry which is preliminary data.</text>
</comment>